<name>A0AAE5A9W2_9NOCA</name>
<evidence type="ECO:0000259" key="1">
    <source>
        <dbReference type="Pfam" id="PF26343"/>
    </source>
</evidence>
<comment type="caution">
    <text evidence="2">The sequence shown here is derived from an EMBL/GenBank/DDBJ whole genome shotgun (WGS) entry which is preliminary data.</text>
</comment>
<reference evidence="2" key="1">
    <citation type="submission" date="2023-10" db="EMBL/GenBank/DDBJ databases">
        <title>Development of a sustainable strategy for remediation of hydrocarbon-contaminated territories based on the waste exchange concept.</title>
        <authorList>
            <person name="Krivoruchko A."/>
        </authorList>
    </citation>
    <scope>NUCLEOTIDE SEQUENCE</scope>
    <source>
        <strain evidence="2">IEGM 68</strain>
    </source>
</reference>
<evidence type="ECO:0000313" key="2">
    <source>
        <dbReference type="EMBL" id="MDV7268926.1"/>
    </source>
</evidence>
<dbReference type="Proteomes" id="UP001185863">
    <property type="component" value="Unassembled WGS sequence"/>
</dbReference>
<gene>
    <name evidence="2" type="ORF">R4315_30885</name>
</gene>
<organism evidence="2 3">
    <name type="scientific">Rhodococcus oxybenzonivorans</name>
    <dbReference type="NCBI Taxonomy" id="1990687"/>
    <lineage>
        <taxon>Bacteria</taxon>
        <taxon>Bacillati</taxon>
        <taxon>Actinomycetota</taxon>
        <taxon>Actinomycetes</taxon>
        <taxon>Mycobacteriales</taxon>
        <taxon>Nocardiaceae</taxon>
        <taxon>Rhodococcus</taxon>
    </lineage>
</organism>
<evidence type="ECO:0000313" key="3">
    <source>
        <dbReference type="Proteomes" id="UP001185863"/>
    </source>
</evidence>
<feature type="domain" description="VapC50 C-terminal" evidence="1">
    <location>
        <begin position="20"/>
        <end position="72"/>
    </location>
</feature>
<proteinExistence type="predicted"/>
<dbReference type="AlphaFoldDB" id="A0AAE5A9W2"/>
<dbReference type="RefSeq" id="WP_213571932.1">
    <property type="nucleotide sequence ID" value="NZ_JAWLUP010000247.1"/>
</dbReference>
<protein>
    <recommendedName>
        <fullName evidence="1">VapC50 C-terminal domain-containing protein</fullName>
    </recommendedName>
</protein>
<dbReference type="EMBL" id="JAWLUP010000247">
    <property type="protein sequence ID" value="MDV7268926.1"/>
    <property type="molecule type" value="Genomic_DNA"/>
</dbReference>
<accession>A0AAE5A9W2</accession>
<dbReference type="Pfam" id="PF26343">
    <property type="entry name" value="VapC50_C"/>
    <property type="match status" value="1"/>
</dbReference>
<dbReference type="InterPro" id="IPR058652">
    <property type="entry name" value="VapC50_C"/>
</dbReference>
<sequence>MAARIQLLTTQRCIDAKHSDEFVMDLFHLDGVLVHQAVARPPPPRRNPLGTPADVCDCLVAVGLPISAAALGR</sequence>